<organism evidence="1 2">
    <name type="scientific">Protopolystoma xenopodis</name>
    <dbReference type="NCBI Taxonomy" id="117903"/>
    <lineage>
        <taxon>Eukaryota</taxon>
        <taxon>Metazoa</taxon>
        <taxon>Spiralia</taxon>
        <taxon>Lophotrochozoa</taxon>
        <taxon>Platyhelminthes</taxon>
        <taxon>Monogenea</taxon>
        <taxon>Polyopisthocotylea</taxon>
        <taxon>Polystomatidea</taxon>
        <taxon>Polystomatidae</taxon>
        <taxon>Protopolystoma</taxon>
    </lineage>
</organism>
<comment type="caution">
    <text evidence="1">The sequence shown here is derived from an EMBL/GenBank/DDBJ whole genome shotgun (WGS) entry which is preliminary data.</text>
</comment>
<dbReference type="EMBL" id="CAAALY010260793">
    <property type="protein sequence ID" value="VEL39307.1"/>
    <property type="molecule type" value="Genomic_DNA"/>
</dbReference>
<dbReference type="OrthoDB" id="16520at2759"/>
<dbReference type="Gene3D" id="2.140.10.30">
    <property type="entry name" value="Dipeptidylpeptidase IV, N-terminal domain"/>
    <property type="match status" value="1"/>
</dbReference>
<gene>
    <name evidence="1" type="ORF">PXEA_LOCUS32747</name>
</gene>
<name>A0A3S5FGN3_9PLAT</name>
<dbReference type="Proteomes" id="UP000784294">
    <property type="component" value="Unassembled WGS sequence"/>
</dbReference>
<dbReference type="AlphaFoldDB" id="A0A3S5FGN3"/>
<sequence length="54" mass="6476">MFHAPTTPNKIERRLKWIFTPRFDVNDIVHYNTVTGELFFLATGPDPKEMHLFW</sequence>
<protein>
    <submittedName>
        <fullName evidence="1">Uncharacterized protein</fullName>
    </submittedName>
</protein>
<accession>A0A3S5FGN3</accession>
<evidence type="ECO:0000313" key="1">
    <source>
        <dbReference type="EMBL" id="VEL39307.1"/>
    </source>
</evidence>
<evidence type="ECO:0000313" key="2">
    <source>
        <dbReference type="Proteomes" id="UP000784294"/>
    </source>
</evidence>
<proteinExistence type="predicted"/>
<reference evidence="1" key="1">
    <citation type="submission" date="2018-11" db="EMBL/GenBank/DDBJ databases">
        <authorList>
            <consortium name="Pathogen Informatics"/>
        </authorList>
    </citation>
    <scope>NUCLEOTIDE SEQUENCE</scope>
</reference>
<keyword evidence="2" id="KW-1185">Reference proteome</keyword>